<dbReference type="Proteomes" id="UP001153365">
    <property type="component" value="Unassembled WGS sequence"/>
</dbReference>
<sequence length="155" mass="17696">MTAVGSEYRAEDNHECKRQENKAKKNGGQKIMPKGFQIEGFDQRGVDELKFEEFDQGCISVGQKLKAGSWKIEDVDSGERGEKQWKHEAQDEWEPGQITSGGTIGEKFWKCLLCKSRPTTNIIKHSNTENHKNAVREVEKENNMKVNPHHIIGQE</sequence>
<dbReference type="AlphaFoldDB" id="A0AAV0AUG1"/>
<name>A0AAV0AUG1_PHAPC</name>
<accession>A0AAV0AUG1</accession>
<keyword evidence="3" id="KW-1185">Reference proteome</keyword>
<feature type="compositionally biased region" description="Basic and acidic residues" evidence="1">
    <location>
        <begin position="75"/>
        <end position="90"/>
    </location>
</feature>
<feature type="compositionally biased region" description="Basic and acidic residues" evidence="1">
    <location>
        <begin position="8"/>
        <end position="23"/>
    </location>
</feature>
<reference evidence="2" key="1">
    <citation type="submission" date="2022-06" db="EMBL/GenBank/DDBJ databases">
        <authorList>
            <consortium name="SYNGENTA / RWTH Aachen University"/>
        </authorList>
    </citation>
    <scope>NUCLEOTIDE SEQUENCE</scope>
</reference>
<feature type="region of interest" description="Disordered" evidence="1">
    <location>
        <begin position="75"/>
        <end position="101"/>
    </location>
</feature>
<gene>
    <name evidence="2" type="ORF">PPACK8108_LOCUS7531</name>
</gene>
<feature type="region of interest" description="Disordered" evidence="1">
    <location>
        <begin position="1"/>
        <end position="35"/>
    </location>
</feature>
<protein>
    <recommendedName>
        <fullName evidence="4">U1-type domain-containing protein</fullName>
    </recommendedName>
</protein>
<proteinExistence type="predicted"/>
<evidence type="ECO:0000313" key="3">
    <source>
        <dbReference type="Proteomes" id="UP001153365"/>
    </source>
</evidence>
<evidence type="ECO:0000256" key="1">
    <source>
        <dbReference type="SAM" id="MobiDB-lite"/>
    </source>
</evidence>
<comment type="caution">
    <text evidence="2">The sequence shown here is derived from an EMBL/GenBank/DDBJ whole genome shotgun (WGS) entry which is preliminary data.</text>
</comment>
<evidence type="ECO:0008006" key="4">
    <source>
        <dbReference type="Google" id="ProtNLM"/>
    </source>
</evidence>
<dbReference type="EMBL" id="CALTRL010001481">
    <property type="protein sequence ID" value="CAH7672707.1"/>
    <property type="molecule type" value="Genomic_DNA"/>
</dbReference>
<evidence type="ECO:0000313" key="2">
    <source>
        <dbReference type="EMBL" id="CAH7672707.1"/>
    </source>
</evidence>
<organism evidence="2 3">
    <name type="scientific">Phakopsora pachyrhizi</name>
    <name type="common">Asian soybean rust disease fungus</name>
    <dbReference type="NCBI Taxonomy" id="170000"/>
    <lineage>
        <taxon>Eukaryota</taxon>
        <taxon>Fungi</taxon>
        <taxon>Dikarya</taxon>
        <taxon>Basidiomycota</taxon>
        <taxon>Pucciniomycotina</taxon>
        <taxon>Pucciniomycetes</taxon>
        <taxon>Pucciniales</taxon>
        <taxon>Phakopsoraceae</taxon>
        <taxon>Phakopsora</taxon>
    </lineage>
</organism>